<organism evidence="2">
    <name type="scientific">marine sediment metagenome</name>
    <dbReference type="NCBI Taxonomy" id="412755"/>
    <lineage>
        <taxon>unclassified sequences</taxon>
        <taxon>metagenomes</taxon>
        <taxon>ecological metagenomes</taxon>
    </lineage>
</organism>
<sequence>EMVRDPKKQLGGPSKKSEGLVGTLKNQENYRINQEAIRRI</sequence>
<protein>
    <submittedName>
        <fullName evidence="2">Uncharacterized protein</fullName>
    </submittedName>
</protein>
<evidence type="ECO:0000313" key="2">
    <source>
        <dbReference type="EMBL" id="GAH20835.1"/>
    </source>
</evidence>
<dbReference type="AlphaFoldDB" id="X1EKD9"/>
<accession>X1EKD9</accession>
<feature type="non-terminal residue" evidence="2">
    <location>
        <position position="40"/>
    </location>
</feature>
<reference evidence="2" key="1">
    <citation type="journal article" date="2014" name="Front. Microbiol.">
        <title>High frequency of phylogenetically diverse reductive dehalogenase-homologous genes in deep subseafloor sedimentary metagenomes.</title>
        <authorList>
            <person name="Kawai M."/>
            <person name="Futagami T."/>
            <person name="Toyoda A."/>
            <person name="Takaki Y."/>
            <person name="Nishi S."/>
            <person name="Hori S."/>
            <person name="Arai W."/>
            <person name="Tsubouchi T."/>
            <person name="Morono Y."/>
            <person name="Uchiyama I."/>
            <person name="Ito T."/>
            <person name="Fujiyama A."/>
            <person name="Inagaki F."/>
            <person name="Takami H."/>
        </authorList>
    </citation>
    <scope>NUCLEOTIDE SEQUENCE</scope>
    <source>
        <strain evidence="2">Expedition CK06-06</strain>
    </source>
</reference>
<evidence type="ECO:0000256" key="1">
    <source>
        <dbReference type="SAM" id="MobiDB-lite"/>
    </source>
</evidence>
<gene>
    <name evidence="2" type="ORF">S01H4_67221</name>
</gene>
<feature type="region of interest" description="Disordered" evidence="1">
    <location>
        <begin position="1"/>
        <end position="23"/>
    </location>
</feature>
<comment type="caution">
    <text evidence="2">The sequence shown here is derived from an EMBL/GenBank/DDBJ whole genome shotgun (WGS) entry which is preliminary data.</text>
</comment>
<name>X1EKD9_9ZZZZ</name>
<dbReference type="EMBL" id="BART01042141">
    <property type="protein sequence ID" value="GAH20835.1"/>
    <property type="molecule type" value="Genomic_DNA"/>
</dbReference>
<feature type="non-terminal residue" evidence="2">
    <location>
        <position position="1"/>
    </location>
</feature>
<proteinExistence type="predicted"/>